<proteinExistence type="predicted"/>
<accession>A0A317A8S0</accession>
<dbReference type="KEGG" id="ptrr:6348404"/>
<protein>
    <submittedName>
        <fullName evidence="2">Uncharacterized protein</fullName>
    </submittedName>
</protein>
<evidence type="ECO:0000256" key="1">
    <source>
        <dbReference type="SAM" id="MobiDB-lite"/>
    </source>
</evidence>
<name>A0A317A8S0_9PLEO</name>
<sequence>MSPAPTSTPSTWTPSMKYLPGRDRTHNHERTLLEQYADESIVTFWRTFKGKPANYNHDIDVATTVKISNAIDLVDANPHVLSQVIWGLTHPNDVHHGVQDIVSNQALIDILLIRHFKMHGGLVLPPLAGARGVQDFFEKLAEKEKAEGKKWAEGNRTMMRYPNWRDTKDASVAERGGRVEDTMVGVWLIGLGIVQIVEYQVLGLCHLLGLSSRIPGKHHHVLW</sequence>
<dbReference type="GeneID" id="6348404"/>
<dbReference type="EMBL" id="NQIK02000003">
    <property type="protein sequence ID" value="KAF7573356.1"/>
    <property type="molecule type" value="Genomic_DNA"/>
</dbReference>
<feature type="compositionally biased region" description="Low complexity" evidence="1">
    <location>
        <begin position="1"/>
        <end position="15"/>
    </location>
</feature>
<comment type="caution">
    <text evidence="2">The sequence shown here is derived from an EMBL/GenBank/DDBJ whole genome shotgun (WGS) entry which is preliminary data.</text>
</comment>
<dbReference type="AlphaFoldDB" id="A0A317A8S0"/>
<gene>
    <name evidence="2" type="ORF">PtrM4_082610</name>
</gene>
<organism evidence="2 3">
    <name type="scientific">Pyrenophora tritici-repentis</name>
    <dbReference type="NCBI Taxonomy" id="45151"/>
    <lineage>
        <taxon>Eukaryota</taxon>
        <taxon>Fungi</taxon>
        <taxon>Dikarya</taxon>
        <taxon>Ascomycota</taxon>
        <taxon>Pezizomycotina</taxon>
        <taxon>Dothideomycetes</taxon>
        <taxon>Pleosporomycetidae</taxon>
        <taxon>Pleosporales</taxon>
        <taxon>Pleosporineae</taxon>
        <taxon>Pleosporaceae</taxon>
        <taxon>Pyrenophora</taxon>
    </lineage>
</organism>
<evidence type="ECO:0000313" key="3">
    <source>
        <dbReference type="Proteomes" id="UP000245464"/>
    </source>
</evidence>
<dbReference type="RefSeq" id="XP_001940436.2">
    <property type="nucleotide sequence ID" value="XM_001940401.2"/>
</dbReference>
<dbReference type="Proteomes" id="UP000245464">
    <property type="component" value="Chromosome 3"/>
</dbReference>
<evidence type="ECO:0000313" key="2">
    <source>
        <dbReference type="EMBL" id="KAF7573356.1"/>
    </source>
</evidence>
<reference evidence="2" key="1">
    <citation type="journal article" date="2018" name="BMC Genomics">
        <title>Comparative genomics of the wheat fungal pathogen Pyrenophora tritici-repentis reveals chromosomal variations and genome plasticity.</title>
        <authorList>
            <person name="Moolhuijzen P."/>
            <person name="See P.T."/>
            <person name="Hane J.K."/>
            <person name="Shi G."/>
            <person name="Liu Z."/>
            <person name="Oliver R.P."/>
            <person name="Moffat C.S."/>
        </authorList>
    </citation>
    <scope>NUCLEOTIDE SEQUENCE [LARGE SCALE GENOMIC DNA]</scope>
    <source>
        <strain evidence="2">M4</strain>
    </source>
</reference>
<feature type="region of interest" description="Disordered" evidence="1">
    <location>
        <begin position="1"/>
        <end position="23"/>
    </location>
</feature>